<evidence type="ECO:0000313" key="3">
    <source>
        <dbReference type="Proteomes" id="UP000198588"/>
    </source>
</evidence>
<dbReference type="Pfam" id="PF09250">
    <property type="entry name" value="Prim-Pol"/>
    <property type="match status" value="1"/>
</dbReference>
<dbReference type="RefSeq" id="WP_091575930.1">
    <property type="nucleotide sequence ID" value="NZ_FMXM01000003.1"/>
</dbReference>
<name>A0A1G5W188_9HYPH</name>
<reference evidence="2 3" key="1">
    <citation type="submission" date="2016-10" db="EMBL/GenBank/DDBJ databases">
        <authorList>
            <person name="de Groot N.N."/>
        </authorList>
    </citation>
    <scope>NUCLEOTIDE SEQUENCE [LARGE SCALE GENOMIC DNA]</scope>
    <source>
        <strain evidence="2 3">CGMCC 1.12097</strain>
    </source>
</reference>
<dbReference type="STRING" id="1165689.SAMN02927914_01036"/>
<evidence type="ECO:0000313" key="2">
    <source>
        <dbReference type="EMBL" id="SDA51788.1"/>
    </source>
</evidence>
<sequence>MVDPKHIFGDFAPLYRTAGFWPRPVRLGSKACPIKKWNLPDPEWKLGELDDWLEQFGHCGIGLVLGSPFSDGTKLAAVDIDRDDYVRVTQALLRNPVCGRIGAKGIAYLVRLRGDGKYRALKVKGEGGAKIGEILCDNRFLVLPHSIHPDTNKPYRWVGRPLLEVDYRELPTIEA</sequence>
<dbReference type="AlphaFoldDB" id="A0A1G5W188"/>
<dbReference type="EMBL" id="FMXM01000003">
    <property type="protein sequence ID" value="SDA51788.1"/>
    <property type="molecule type" value="Genomic_DNA"/>
</dbReference>
<proteinExistence type="predicted"/>
<dbReference type="SUPFAM" id="SSF56747">
    <property type="entry name" value="Prim-pol domain"/>
    <property type="match status" value="1"/>
</dbReference>
<organism evidence="2 3">
    <name type="scientific">Mesorhizobium qingshengii</name>
    <dbReference type="NCBI Taxonomy" id="1165689"/>
    <lineage>
        <taxon>Bacteria</taxon>
        <taxon>Pseudomonadati</taxon>
        <taxon>Pseudomonadota</taxon>
        <taxon>Alphaproteobacteria</taxon>
        <taxon>Hyphomicrobiales</taxon>
        <taxon>Phyllobacteriaceae</taxon>
        <taxon>Mesorhizobium</taxon>
    </lineage>
</organism>
<dbReference type="Proteomes" id="UP000198588">
    <property type="component" value="Unassembled WGS sequence"/>
</dbReference>
<evidence type="ECO:0000259" key="1">
    <source>
        <dbReference type="Pfam" id="PF09250"/>
    </source>
</evidence>
<dbReference type="InterPro" id="IPR015330">
    <property type="entry name" value="DNA_primase/pol_bifunc_N"/>
</dbReference>
<accession>A0A1G5W188</accession>
<feature type="domain" description="DNA primase/polymerase bifunctional N-terminal" evidence="1">
    <location>
        <begin position="46"/>
        <end position="171"/>
    </location>
</feature>
<protein>
    <submittedName>
        <fullName evidence="2">Bifunctional DNA primase/polymerase, N-terminal</fullName>
    </submittedName>
</protein>
<gene>
    <name evidence="2" type="ORF">SAMN02927914_01036</name>
</gene>
<dbReference type="OrthoDB" id="1496333at2"/>